<dbReference type="PANTHER" id="PTHR10067:SF17">
    <property type="entry name" value="PHOSPHATIDYLSERINE DECARBOXYLASE PROENZYME 2"/>
    <property type="match status" value="1"/>
</dbReference>
<dbReference type="GO" id="GO:0006646">
    <property type="term" value="P:phosphatidylethanolamine biosynthetic process"/>
    <property type="evidence" value="ECO:0007669"/>
    <property type="project" value="UniProtKB-UniRule"/>
</dbReference>
<comment type="subunit">
    <text evidence="11">Heterodimer of a large membrane-associated beta subunit and a small pyruvoyl-containing alpha subunit.</text>
</comment>
<comment type="catalytic activity">
    <reaction evidence="11">
        <text>a 1,2-diacyl-sn-glycero-3-phospho-L-serine + H(+) = a 1,2-diacyl-sn-glycero-3-phosphoethanolamine + CO2</text>
        <dbReference type="Rhea" id="RHEA:20828"/>
        <dbReference type="ChEBI" id="CHEBI:15378"/>
        <dbReference type="ChEBI" id="CHEBI:16526"/>
        <dbReference type="ChEBI" id="CHEBI:57262"/>
        <dbReference type="ChEBI" id="CHEBI:64612"/>
        <dbReference type="EC" id="4.1.1.65"/>
    </reaction>
</comment>
<evidence type="ECO:0000256" key="8">
    <source>
        <dbReference type="ARBA" id="ARBA00023239"/>
    </source>
</evidence>
<accession>A0A1M6D4X5</accession>
<keyword evidence="11" id="KW-1003">Cell membrane</keyword>
<evidence type="ECO:0000256" key="11">
    <source>
        <dbReference type="HAMAP-Rule" id="MF_00663"/>
    </source>
</evidence>
<keyword evidence="13" id="KW-1185">Reference proteome</keyword>
<comment type="PTM">
    <text evidence="11">Is synthesized initially as an inactive proenzyme. Formation of the active enzyme involves a self-maturation process in which the active site pyruvoyl group is generated from an internal serine residue via an autocatalytic post-translational modification. Two non-identical subunits are generated from the proenzyme in this reaction, and the pyruvate is formed at the N-terminus of the alpha chain, which is derived from the carboxyl end of the proenzyme. The autoendoproteolytic cleavage occurs by a canonical serine protease mechanism, in which the side chain hydroxyl group of the serine supplies its oxygen atom to form the C-terminus of the beta chain, while the remainder of the serine residue undergoes an oxidative deamination to produce ammonia and the pyruvoyl prosthetic group on the alpha chain. During this reaction, the Ser that is part of the protease active site of the proenzyme becomes the pyruvoyl prosthetic group, which constitutes an essential element of the active site of the mature decarboxylase.</text>
</comment>
<evidence type="ECO:0000256" key="7">
    <source>
        <dbReference type="ARBA" id="ARBA00023209"/>
    </source>
</evidence>
<sequence length="296" mass="33856">MEIYYIDRKTGEKKKEIVAGEKFLKWIYDTRSGKSLLEAIVKRKIFSTLYGKLQDVPYSSKKIPDFVKDLEIDLGEAQREKVDEYRNFNDFFARELKPSARPICRENSCLIAPADGRALAYEDIDIRQVIQVKGSYYSLEDVFNDKEWAEEYQGGTCIIVRLCPADYHRFHFPDSGIPQAARRIKGEYYSVNPISLHKVERVYCVNKREITKFGSDHFGEIAFVEVGATCVGTIIQTYKSGEAVDKGQEKGYFKFGGSTVILFLKKGQVKIDEDIIQNTKAGFETRVLMGEAIGRK</sequence>
<evidence type="ECO:0000256" key="3">
    <source>
        <dbReference type="ARBA" id="ARBA00022793"/>
    </source>
</evidence>
<keyword evidence="4 11" id="KW-0443">Lipid metabolism</keyword>
<evidence type="ECO:0000256" key="1">
    <source>
        <dbReference type="ARBA" id="ARBA00005189"/>
    </source>
</evidence>
<dbReference type="InterPro" id="IPR033177">
    <property type="entry name" value="PSD-B"/>
</dbReference>
<comment type="function">
    <text evidence="11">Catalyzes the formation of phosphatidylethanolamine (PtdEtn) from phosphatidylserine (PtdSer).</text>
</comment>
<evidence type="ECO:0000256" key="5">
    <source>
        <dbReference type="ARBA" id="ARBA00023136"/>
    </source>
</evidence>
<protein>
    <recommendedName>
        <fullName evidence="11">Phosphatidylserine decarboxylase proenzyme</fullName>
        <ecNumber evidence="11">4.1.1.65</ecNumber>
    </recommendedName>
    <component>
        <recommendedName>
            <fullName evidence="11">Phosphatidylserine decarboxylase alpha chain</fullName>
        </recommendedName>
    </component>
    <component>
        <recommendedName>
            <fullName evidence="11">Phosphatidylserine decarboxylase beta chain</fullName>
        </recommendedName>
    </component>
</protein>
<gene>
    <name evidence="11" type="primary">psd</name>
    <name evidence="12" type="ORF">SAMN02745975_00381</name>
</gene>
<dbReference type="NCBIfam" id="NF001941">
    <property type="entry name" value="PRK00723.1"/>
    <property type="match status" value="1"/>
</dbReference>
<evidence type="ECO:0000256" key="10">
    <source>
        <dbReference type="ARBA" id="ARBA00023317"/>
    </source>
</evidence>
<evidence type="ECO:0000256" key="4">
    <source>
        <dbReference type="ARBA" id="ARBA00023098"/>
    </source>
</evidence>
<reference evidence="13" key="1">
    <citation type="submission" date="2016-11" db="EMBL/GenBank/DDBJ databases">
        <authorList>
            <person name="Varghese N."/>
            <person name="Submissions S."/>
        </authorList>
    </citation>
    <scope>NUCLEOTIDE SEQUENCE [LARGE SCALE GENOMIC DNA]</scope>
    <source>
        <strain evidence="13">DSM 17957</strain>
    </source>
</reference>
<keyword evidence="5 11" id="KW-0472">Membrane</keyword>
<dbReference type="RefSeq" id="WP_110939677.1">
    <property type="nucleotide sequence ID" value="NZ_FQZV01000005.1"/>
</dbReference>
<keyword evidence="3 11" id="KW-0210">Decarboxylase</keyword>
<comment type="similarity">
    <text evidence="11">Belongs to the phosphatidylserine decarboxylase family. PSD-B subfamily. Prokaryotic type II sub-subfamily.</text>
</comment>
<keyword evidence="7 11" id="KW-0594">Phospholipid biosynthesis</keyword>
<feature type="active site" description="Charge relay system; for autoendoproteolytic cleavage activity" evidence="11">
    <location>
        <position position="258"/>
    </location>
</feature>
<feature type="chain" id="PRO_5023360266" description="Phosphatidylserine decarboxylase alpha chain" evidence="11">
    <location>
        <begin position="258"/>
        <end position="296"/>
    </location>
</feature>
<dbReference type="Proteomes" id="UP000184536">
    <property type="component" value="Unassembled WGS sequence"/>
</dbReference>
<comment type="pathway">
    <text evidence="11">Phospholipid metabolism; phosphatidylethanolamine biosynthesis; phosphatidylethanolamine from CDP-diacylglycerol: step 2/2.</text>
</comment>
<feature type="active site" description="Schiff-base intermediate with substrate; via pyruvic acid; for decarboxylase activity" evidence="11">
    <location>
        <position position="258"/>
    </location>
</feature>
<feature type="active site" description="Charge relay system; for autoendoproteolytic cleavage activity" evidence="11">
    <location>
        <position position="115"/>
    </location>
</feature>
<dbReference type="Pfam" id="PF02666">
    <property type="entry name" value="PS_Dcarbxylase"/>
    <property type="match status" value="1"/>
</dbReference>
<evidence type="ECO:0000313" key="12">
    <source>
        <dbReference type="EMBL" id="SHI68327.1"/>
    </source>
</evidence>
<evidence type="ECO:0000256" key="9">
    <source>
        <dbReference type="ARBA" id="ARBA00023264"/>
    </source>
</evidence>
<dbReference type="EMBL" id="FQZV01000005">
    <property type="protein sequence ID" value="SHI68327.1"/>
    <property type="molecule type" value="Genomic_DNA"/>
</dbReference>
<evidence type="ECO:0000256" key="2">
    <source>
        <dbReference type="ARBA" id="ARBA00022516"/>
    </source>
</evidence>
<dbReference type="STRING" id="1121919.SAMN02745975_00381"/>
<dbReference type="GO" id="GO:0005886">
    <property type="term" value="C:plasma membrane"/>
    <property type="evidence" value="ECO:0007669"/>
    <property type="project" value="UniProtKB-SubCell"/>
</dbReference>
<evidence type="ECO:0000313" key="13">
    <source>
        <dbReference type="Proteomes" id="UP000184536"/>
    </source>
</evidence>
<keyword evidence="9 11" id="KW-1208">Phospholipid metabolism</keyword>
<dbReference type="HAMAP" id="MF_00663">
    <property type="entry name" value="PS_decarb_PSD_B_type2"/>
    <property type="match status" value="1"/>
</dbReference>
<feature type="modified residue" description="Pyruvic acid (Ser); by autocatalysis" evidence="11">
    <location>
        <position position="258"/>
    </location>
</feature>
<keyword evidence="8 11" id="KW-0456">Lyase</keyword>
<dbReference type="EC" id="4.1.1.65" evidence="11"/>
<comment type="cofactor">
    <cofactor evidence="11">
        <name>pyruvate</name>
        <dbReference type="ChEBI" id="CHEBI:15361"/>
    </cofactor>
    <text evidence="11">Binds 1 pyruvoyl group covalently per subunit.</text>
</comment>
<name>A0A1M6D4X5_9FIRM</name>
<evidence type="ECO:0000256" key="6">
    <source>
        <dbReference type="ARBA" id="ARBA00023145"/>
    </source>
</evidence>
<keyword evidence="6 11" id="KW-0865">Zymogen</keyword>
<dbReference type="PANTHER" id="PTHR10067">
    <property type="entry name" value="PHOSPHATIDYLSERINE DECARBOXYLASE"/>
    <property type="match status" value="1"/>
</dbReference>
<comment type="subcellular location">
    <subcellularLocation>
        <location evidence="11">Cell membrane</location>
        <topology evidence="11">Peripheral membrane protein</topology>
    </subcellularLocation>
</comment>
<dbReference type="GO" id="GO:0004609">
    <property type="term" value="F:phosphatidylserine decarboxylase activity"/>
    <property type="evidence" value="ECO:0007669"/>
    <property type="project" value="UniProtKB-UniRule"/>
</dbReference>
<keyword evidence="2 11" id="KW-0444">Lipid biosynthesis</keyword>
<dbReference type="InterPro" id="IPR003817">
    <property type="entry name" value="PS_Dcarbxylase"/>
</dbReference>
<organism evidence="12 13">
    <name type="scientific">Geosporobacter subterraneus DSM 17957</name>
    <dbReference type="NCBI Taxonomy" id="1121919"/>
    <lineage>
        <taxon>Bacteria</taxon>
        <taxon>Bacillati</taxon>
        <taxon>Bacillota</taxon>
        <taxon>Clostridia</taxon>
        <taxon>Peptostreptococcales</taxon>
        <taxon>Thermotaleaceae</taxon>
        <taxon>Geosporobacter</taxon>
    </lineage>
</organism>
<keyword evidence="10 11" id="KW-0670">Pyruvate</keyword>
<dbReference type="UniPathway" id="UPA00558">
    <property type="reaction ID" value="UER00616"/>
</dbReference>
<dbReference type="OrthoDB" id="9802030at2"/>
<feature type="active site" description="Charge relay system; for autoendoproteolytic cleavage activity" evidence="11">
    <location>
        <position position="171"/>
    </location>
</feature>
<dbReference type="AlphaFoldDB" id="A0A1M6D4X5"/>
<dbReference type="InterPro" id="IPR033179">
    <property type="entry name" value="PSD_type2_pro"/>
</dbReference>
<comment type="pathway">
    <text evidence="1">Lipid metabolism.</text>
</comment>
<dbReference type="NCBIfam" id="TIGR00163">
    <property type="entry name" value="PS_decarb"/>
    <property type="match status" value="1"/>
</dbReference>
<proteinExistence type="inferred from homology"/>
<feature type="site" description="Cleavage (non-hydrolytic); by autocatalysis" evidence="11">
    <location>
        <begin position="257"/>
        <end position="258"/>
    </location>
</feature>
<feature type="chain" id="PRO_5023360267" description="Phosphatidylserine decarboxylase beta chain" evidence="11">
    <location>
        <begin position="1"/>
        <end position="257"/>
    </location>
</feature>